<proteinExistence type="predicted"/>
<sequence>MNSVNWCATFASVPQTDPKPLKANIMVPVWIVGIPVSQLQITKRLNIERLCSIRSPDLWLRYPMAASGEEAHILARNLATL</sequence>
<protein>
    <submittedName>
        <fullName evidence="1">Uncharacterized protein</fullName>
    </submittedName>
</protein>
<dbReference type="Proteomes" id="UP000076154">
    <property type="component" value="Unassembled WGS sequence"/>
</dbReference>
<dbReference type="AlphaFoldDB" id="A0A369J7P2"/>
<organism evidence="1 2">
    <name type="scientific">Hypsizygus marmoreus</name>
    <name type="common">White beech mushroom</name>
    <name type="synonym">Agaricus marmoreus</name>
    <dbReference type="NCBI Taxonomy" id="39966"/>
    <lineage>
        <taxon>Eukaryota</taxon>
        <taxon>Fungi</taxon>
        <taxon>Dikarya</taxon>
        <taxon>Basidiomycota</taxon>
        <taxon>Agaricomycotina</taxon>
        <taxon>Agaricomycetes</taxon>
        <taxon>Agaricomycetidae</taxon>
        <taxon>Agaricales</taxon>
        <taxon>Tricholomatineae</taxon>
        <taxon>Lyophyllaceae</taxon>
        <taxon>Hypsizygus</taxon>
    </lineage>
</organism>
<accession>A0A369J7P2</accession>
<gene>
    <name evidence="1" type="ORF">Hypma_004228</name>
</gene>
<evidence type="ECO:0000313" key="1">
    <source>
        <dbReference type="EMBL" id="RDB15494.1"/>
    </source>
</evidence>
<reference evidence="1" key="1">
    <citation type="submission" date="2018-04" db="EMBL/GenBank/DDBJ databases">
        <title>Whole genome sequencing of Hypsizygus marmoreus.</title>
        <authorList>
            <person name="Choi I.-G."/>
            <person name="Min B."/>
            <person name="Kim J.-G."/>
            <person name="Kim S."/>
            <person name="Oh Y.-L."/>
            <person name="Kong W.-S."/>
            <person name="Park H."/>
            <person name="Jeong J."/>
            <person name="Song E.-S."/>
        </authorList>
    </citation>
    <scope>NUCLEOTIDE SEQUENCE [LARGE SCALE GENOMIC DNA]</scope>
    <source>
        <strain evidence="1">51987-8</strain>
    </source>
</reference>
<dbReference type="InParanoid" id="A0A369J7P2"/>
<keyword evidence="2" id="KW-1185">Reference proteome</keyword>
<name>A0A369J7P2_HYPMA</name>
<dbReference type="EMBL" id="LUEZ02000158">
    <property type="protein sequence ID" value="RDB15494.1"/>
    <property type="molecule type" value="Genomic_DNA"/>
</dbReference>
<evidence type="ECO:0000313" key="2">
    <source>
        <dbReference type="Proteomes" id="UP000076154"/>
    </source>
</evidence>
<comment type="caution">
    <text evidence="1">The sequence shown here is derived from an EMBL/GenBank/DDBJ whole genome shotgun (WGS) entry which is preliminary data.</text>
</comment>